<evidence type="ECO:0000313" key="1">
    <source>
        <dbReference type="EMBL" id="EJK62893.1"/>
    </source>
</evidence>
<organism evidence="1 2">
    <name type="scientific">Thalassiosira oceanica</name>
    <name type="common">Marine diatom</name>
    <dbReference type="NCBI Taxonomy" id="159749"/>
    <lineage>
        <taxon>Eukaryota</taxon>
        <taxon>Sar</taxon>
        <taxon>Stramenopiles</taxon>
        <taxon>Ochrophyta</taxon>
        <taxon>Bacillariophyta</taxon>
        <taxon>Coscinodiscophyceae</taxon>
        <taxon>Thalassiosirophycidae</taxon>
        <taxon>Thalassiosirales</taxon>
        <taxon>Thalassiosiraceae</taxon>
        <taxon>Thalassiosira</taxon>
    </lineage>
</organism>
<proteinExistence type="predicted"/>
<gene>
    <name evidence="1" type="ORF">THAOC_16476</name>
</gene>
<keyword evidence="2" id="KW-1185">Reference proteome</keyword>
<sequence>MQSMQCSAVPRNVMQAGMARLPTGHYDANPNLNTLIYECQCWDGKVRKYAANIIAETDNVLKVTCSFAQLTCTMPSISAGAVSPGP</sequence>
<dbReference type="Proteomes" id="UP000266841">
    <property type="component" value="Unassembled WGS sequence"/>
</dbReference>
<dbReference type="EMBL" id="AGNL01018556">
    <property type="protein sequence ID" value="EJK62893.1"/>
    <property type="molecule type" value="Genomic_DNA"/>
</dbReference>
<protein>
    <submittedName>
        <fullName evidence="1">Uncharacterized protein</fullName>
    </submittedName>
</protein>
<evidence type="ECO:0000313" key="2">
    <source>
        <dbReference type="Proteomes" id="UP000266841"/>
    </source>
</evidence>
<name>K0S9Q8_THAOC</name>
<dbReference type="AlphaFoldDB" id="K0S9Q8"/>
<accession>K0S9Q8</accession>
<reference evidence="1 2" key="1">
    <citation type="journal article" date="2012" name="Genome Biol.">
        <title>Genome and low-iron response of an oceanic diatom adapted to chronic iron limitation.</title>
        <authorList>
            <person name="Lommer M."/>
            <person name="Specht M."/>
            <person name="Roy A.S."/>
            <person name="Kraemer L."/>
            <person name="Andreson R."/>
            <person name="Gutowska M.A."/>
            <person name="Wolf J."/>
            <person name="Bergner S.V."/>
            <person name="Schilhabel M.B."/>
            <person name="Klostermeier U.C."/>
            <person name="Beiko R.G."/>
            <person name="Rosenstiel P."/>
            <person name="Hippler M."/>
            <person name="Laroche J."/>
        </authorList>
    </citation>
    <scope>NUCLEOTIDE SEQUENCE [LARGE SCALE GENOMIC DNA]</scope>
    <source>
        <strain evidence="1 2">CCMP1005</strain>
    </source>
</reference>
<comment type="caution">
    <text evidence="1">The sequence shown here is derived from an EMBL/GenBank/DDBJ whole genome shotgun (WGS) entry which is preliminary data.</text>
</comment>